<dbReference type="Pfam" id="PF02518">
    <property type="entry name" value="HATPase_c"/>
    <property type="match status" value="1"/>
</dbReference>
<keyword evidence="7" id="KW-0902">Two-component regulatory system</keyword>
<dbReference type="EC" id="2.7.13.3" evidence="3"/>
<evidence type="ECO:0000259" key="9">
    <source>
        <dbReference type="PROSITE" id="PS50109"/>
    </source>
</evidence>
<evidence type="ECO:0000256" key="2">
    <source>
        <dbReference type="ARBA" id="ARBA00004236"/>
    </source>
</evidence>
<accession>A0A498C3T4</accession>
<dbReference type="InterPro" id="IPR035965">
    <property type="entry name" value="PAS-like_dom_sf"/>
</dbReference>
<feature type="transmembrane region" description="Helical" evidence="8">
    <location>
        <begin position="152"/>
        <end position="172"/>
    </location>
</feature>
<keyword evidence="6" id="KW-0418">Kinase</keyword>
<evidence type="ECO:0000256" key="8">
    <source>
        <dbReference type="SAM" id="Phobius"/>
    </source>
</evidence>
<evidence type="ECO:0000256" key="4">
    <source>
        <dbReference type="ARBA" id="ARBA00022553"/>
    </source>
</evidence>
<dbReference type="Pfam" id="PF00512">
    <property type="entry name" value="HisKA"/>
    <property type="match status" value="1"/>
</dbReference>
<dbReference type="EMBL" id="RCDB01000002">
    <property type="protein sequence ID" value="RLK49619.1"/>
    <property type="molecule type" value="Genomic_DNA"/>
</dbReference>
<dbReference type="SUPFAM" id="SSF55874">
    <property type="entry name" value="ATPase domain of HSP90 chaperone/DNA topoisomerase II/histidine kinase"/>
    <property type="match status" value="1"/>
</dbReference>
<dbReference type="SMART" id="SM00387">
    <property type="entry name" value="HATPase_c"/>
    <property type="match status" value="1"/>
</dbReference>
<feature type="domain" description="Histidine kinase" evidence="9">
    <location>
        <begin position="325"/>
        <end position="543"/>
    </location>
</feature>
<dbReference type="Gene3D" id="3.30.450.20">
    <property type="entry name" value="PAS domain"/>
    <property type="match status" value="1"/>
</dbReference>
<dbReference type="InterPro" id="IPR004358">
    <property type="entry name" value="Sig_transdc_His_kin-like_C"/>
</dbReference>
<feature type="transmembrane region" description="Helical" evidence="8">
    <location>
        <begin position="58"/>
        <end position="75"/>
    </location>
</feature>
<evidence type="ECO:0000256" key="3">
    <source>
        <dbReference type="ARBA" id="ARBA00012438"/>
    </source>
</evidence>
<proteinExistence type="predicted"/>
<dbReference type="CDD" id="cd00075">
    <property type="entry name" value="HATPase"/>
    <property type="match status" value="1"/>
</dbReference>
<gene>
    <name evidence="10" type="ORF">C7474_1779</name>
</gene>
<organism evidence="10 11">
    <name type="scientific">Microbacterium telephonicum</name>
    <dbReference type="NCBI Taxonomy" id="1714841"/>
    <lineage>
        <taxon>Bacteria</taxon>
        <taxon>Bacillati</taxon>
        <taxon>Actinomycetota</taxon>
        <taxon>Actinomycetes</taxon>
        <taxon>Micrococcales</taxon>
        <taxon>Microbacteriaceae</taxon>
        <taxon>Microbacterium</taxon>
    </lineage>
</organism>
<protein>
    <recommendedName>
        <fullName evidence="3">histidine kinase</fullName>
        <ecNumber evidence="3">2.7.13.3</ecNumber>
    </recommendedName>
</protein>
<dbReference type="Gene3D" id="1.10.287.130">
    <property type="match status" value="1"/>
</dbReference>
<dbReference type="SMART" id="SM00388">
    <property type="entry name" value="HisKA"/>
    <property type="match status" value="1"/>
</dbReference>
<evidence type="ECO:0000256" key="7">
    <source>
        <dbReference type="ARBA" id="ARBA00023012"/>
    </source>
</evidence>
<dbReference type="PANTHER" id="PTHR43047:SF72">
    <property type="entry name" value="OSMOSENSING HISTIDINE PROTEIN KINASE SLN1"/>
    <property type="match status" value="1"/>
</dbReference>
<dbReference type="Gene3D" id="3.30.565.10">
    <property type="entry name" value="Histidine kinase-like ATPase, C-terminal domain"/>
    <property type="match status" value="1"/>
</dbReference>
<dbReference type="FunFam" id="3.30.565.10:FF:000006">
    <property type="entry name" value="Sensor histidine kinase WalK"/>
    <property type="match status" value="1"/>
</dbReference>
<dbReference type="PROSITE" id="PS50109">
    <property type="entry name" value="HIS_KIN"/>
    <property type="match status" value="1"/>
</dbReference>
<dbReference type="AlphaFoldDB" id="A0A498C3T4"/>
<comment type="subcellular location">
    <subcellularLocation>
        <location evidence="2">Cell membrane</location>
    </subcellularLocation>
</comment>
<feature type="transmembrane region" description="Helical" evidence="8">
    <location>
        <begin position="33"/>
        <end position="52"/>
    </location>
</feature>
<dbReference type="GO" id="GO:0000155">
    <property type="term" value="F:phosphorelay sensor kinase activity"/>
    <property type="evidence" value="ECO:0007669"/>
    <property type="project" value="InterPro"/>
</dbReference>
<evidence type="ECO:0000313" key="10">
    <source>
        <dbReference type="EMBL" id="RLK49619.1"/>
    </source>
</evidence>
<name>A0A498C3T4_9MICO</name>
<keyword evidence="5" id="KW-0808">Transferase</keyword>
<dbReference type="SUPFAM" id="SSF55785">
    <property type="entry name" value="PYP-like sensor domain (PAS domain)"/>
    <property type="match status" value="1"/>
</dbReference>
<sequence length="552" mass="59124">MTDDRAAERPTPAWLDRLFSDRAGSRTVRINQLLLAAAVLVVTLFVVGAVAGDDQDEFFVGVALVWLLTAAAFAVPWHRLPAIFAMLIPLLDIVAITLMRLSDPTAGYTLLWFFPLLWLCTSFAATGYLLGLGFTLACYFGSSLIQPRQGTVFSLVLLPVALIVVGTATYLASRRARAQERLLDTQAAMLRTSLERARRHEQLVTDALDGVDFGIVRIESDGTISMANEAHTEFNSARERATIYADAAATTPLGRDDWPIARARRGEAFDDHRVWLRWPDGSEKAVSVSARRVVEGGRDTGAVLVTRDVTAETAALRERDALVASVSHELRTPLTSILGFVELAADVPGLPQQASEYLEIADRNAEQLLALVGDVLAASSTAQAGAQLPLTPADVDAAAVVRAAVESLRPAAAERDVAIDATGILPARVHADPVRLQQVCHNLLSNAVKYNRPGGHVSVVTRMDGEATEIIVADTGVGLSEEDLAGVFQRYYRGAAVGRSDVSGNGLGLAISRDIVRRHGGDITVTSTLGLGATFTVTLPTSRPTGRGREHA</sequence>
<comment type="catalytic activity">
    <reaction evidence="1">
        <text>ATP + protein L-histidine = ADP + protein N-phospho-L-histidine.</text>
        <dbReference type="EC" id="2.7.13.3"/>
    </reaction>
</comment>
<dbReference type="InterPro" id="IPR036890">
    <property type="entry name" value="HATPase_C_sf"/>
</dbReference>
<dbReference type="OrthoDB" id="9757990at2"/>
<evidence type="ECO:0000256" key="6">
    <source>
        <dbReference type="ARBA" id="ARBA00022777"/>
    </source>
</evidence>
<dbReference type="InterPro" id="IPR005467">
    <property type="entry name" value="His_kinase_dom"/>
</dbReference>
<dbReference type="InterPro" id="IPR003594">
    <property type="entry name" value="HATPase_dom"/>
</dbReference>
<dbReference type="SUPFAM" id="SSF47384">
    <property type="entry name" value="Homodimeric domain of signal transducing histidine kinase"/>
    <property type="match status" value="1"/>
</dbReference>
<evidence type="ECO:0000256" key="1">
    <source>
        <dbReference type="ARBA" id="ARBA00000085"/>
    </source>
</evidence>
<keyword evidence="11" id="KW-1185">Reference proteome</keyword>
<dbReference type="Proteomes" id="UP000273158">
    <property type="component" value="Unassembled WGS sequence"/>
</dbReference>
<dbReference type="GO" id="GO:0009927">
    <property type="term" value="F:histidine phosphotransfer kinase activity"/>
    <property type="evidence" value="ECO:0007669"/>
    <property type="project" value="TreeGrafter"/>
</dbReference>
<dbReference type="InterPro" id="IPR036097">
    <property type="entry name" value="HisK_dim/P_sf"/>
</dbReference>
<dbReference type="PANTHER" id="PTHR43047">
    <property type="entry name" value="TWO-COMPONENT HISTIDINE PROTEIN KINASE"/>
    <property type="match status" value="1"/>
</dbReference>
<dbReference type="RefSeq" id="WP_121059008.1">
    <property type="nucleotide sequence ID" value="NZ_RCDB01000002.1"/>
</dbReference>
<comment type="caution">
    <text evidence="10">The sequence shown here is derived from an EMBL/GenBank/DDBJ whole genome shotgun (WGS) entry which is preliminary data.</text>
</comment>
<dbReference type="PRINTS" id="PR00344">
    <property type="entry name" value="BCTRLSENSOR"/>
</dbReference>
<dbReference type="CDD" id="cd00082">
    <property type="entry name" value="HisKA"/>
    <property type="match status" value="1"/>
</dbReference>
<reference evidence="10 11" key="1">
    <citation type="journal article" date="2015" name="Stand. Genomic Sci.">
        <title>Genomic Encyclopedia of Bacterial and Archaeal Type Strains, Phase III: the genomes of soil and plant-associated and newly described type strains.</title>
        <authorList>
            <person name="Whitman W.B."/>
            <person name="Woyke T."/>
            <person name="Klenk H.P."/>
            <person name="Zhou Y."/>
            <person name="Lilburn T.G."/>
            <person name="Beck B.J."/>
            <person name="De Vos P."/>
            <person name="Vandamme P."/>
            <person name="Eisen J.A."/>
            <person name="Garrity G."/>
            <person name="Hugenholtz P."/>
            <person name="Kyrpides N.C."/>
        </authorList>
    </citation>
    <scope>NUCLEOTIDE SEQUENCE [LARGE SCALE GENOMIC DNA]</scope>
    <source>
        <strain evidence="10 11">S2T63</strain>
    </source>
</reference>
<evidence type="ECO:0000256" key="5">
    <source>
        <dbReference type="ARBA" id="ARBA00022679"/>
    </source>
</evidence>
<dbReference type="GO" id="GO:0005886">
    <property type="term" value="C:plasma membrane"/>
    <property type="evidence" value="ECO:0007669"/>
    <property type="project" value="UniProtKB-SubCell"/>
</dbReference>
<keyword evidence="8" id="KW-1133">Transmembrane helix</keyword>
<evidence type="ECO:0000313" key="11">
    <source>
        <dbReference type="Proteomes" id="UP000273158"/>
    </source>
</evidence>
<keyword evidence="8" id="KW-0812">Transmembrane</keyword>
<dbReference type="InterPro" id="IPR003661">
    <property type="entry name" value="HisK_dim/P_dom"/>
</dbReference>
<keyword evidence="4" id="KW-0597">Phosphoprotein</keyword>
<feature type="transmembrane region" description="Helical" evidence="8">
    <location>
        <begin position="82"/>
        <end position="101"/>
    </location>
</feature>
<feature type="transmembrane region" description="Helical" evidence="8">
    <location>
        <begin position="113"/>
        <end position="140"/>
    </location>
</feature>
<keyword evidence="8" id="KW-0472">Membrane</keyword>